<protein>
    <recommendedName>
        <fullName evidence="8">Mannosyltransferase</fullName>
        <ecNumber evidence="8">2.4.1.-</ecNumber>
    </recommendedName>
</protein>
<comment type="caution">
    <text evidence="9">The sequence shown here is derived from an EMBL/GenBank/DDBJ whole genome shotgun (WGS) entry which is preliminary data.</text>
</comment>
<dbReference type="EMBL" id="BPLR01001363">
    <property type="protein sequence ID" value="GIZ01876.1"/>
    <property type="molecule type" value="Genomic_DNA"/>
</dbReference>
<name>A0AAV4Y313_CAEEX</name>
<keyword evidence="2 8" id="KW-0328">Glycosyltransferase</keyword>
<keyword evidence="7 8" id="KW-0472">Membrane</keyword>
<dbReference type="Pfam" id="PF03901">
    <property type="entry name" value="Glyco_transf_22"/>
    <property type="match status" value="1"/>
</dbReference>
<evidence type="ECO:0000256" key="1">
    <source>
        <dbReference type="ARBA" id="ARBA00004477"/>
    </source>
</evidence>
<evidence type="ECO:0000313" key="9">
    <source>
        <dbReference type="EMBL" id="GIZ01876.1"/>
    </source>
</evidence>
<dbReference type="GO" id="GO:0006506">
    <property type="term" value="P:GPI anchor biosynthetic process"/>
    <property type="evidence" value="ECO:0007669"/>
    <property type="project" value="TreeGrafter"/>
</dbReference>
<gene>
    <name evidence="9" type="primary">Pigb</name>
    <name evidence="9" type="ORF">CEXT_524891</name>
</gene>
<dbReference type="AlphaFoldDB" id="A0AAV4Y313"/>
<dbReference type="GO" id="GO:0000026">
    <property type="term" value="F:alpha-1,2-mannosyltransferase activity"/>
    <property type="evidence" value="ECO:0007669"/>
    <property type="project" value="TreeGrafter"/>
</dbReference>
<keyword evidence="6 8" id="KW-1133">Transmembrane helix</keyword>
<keyword evidence="4 8" id="KW-0812">Transmembrane</keyword>
<comment type="subcellular location">
    <subcellularLocation>
        <location evidence="1 8">Endoplasmic reticulum membrane</location>
        <topology evidence="1 8">Multi-pass membrane protein</topology>
    </subcellularLocation>
</comment>
<keyword evidence="3" id="KW-0808">Transferase</keyword>
<sequence length="110" mass="12626">MFSFLSHKEFRFLLPILPVALIICIVVILLINIPLSVYMGLIHQSGTTDATLHLSNTVNNDSKVLFLMPCHSAPYYSYIHRNISMKFLSCEPNFNNAVNYTDEADVFFFY</sequence>
<keyword evidence="10" id="KW-1185">Reference proteome</keyword>
<evidence type="ECO:0000256" key="4">
    <source>
        <dbReference type="ARBA" id="ARBA00022692"/>
    </source>
</evidence>
<comment type="similarity">
    <text evidence="8">Belongs to the glycosyltransferase 22 family.</text>
</comment>
<evidence type="ECO:0000313" key="10">
    <source>
        <dbReference type="Proteomes" id="UP001054945"/>
    </source>
</evidence>
<dbReference type="PANTHER" id="PTHR22760:SF4">
    <property type="entry name" value="GPI MANNOSYLTRANSFERASE 3"/>
    <property type="match status" value="1"/>
</dbReference>
<evidence type="ECO:0000256" key="3">
    <source>
        <dbReference type="ARBA" id="ARBA00022679"/>
    </source>
</evidence>
<organism evidence="9 10">
    <name type="scientific">Caerostris extrusa</name>
    <name type="common">Bark spider</name>
    <name type="synonym">Caerostris bankana</name>
    <dbReference type="NCBI Taxonomy" id="172846"/>
    <lineage>
        <taxon>Eukaryota</taxon>
        <taxon>Metazoa</taxon>
        <taxon>Ecdysozoa</taxon>
        <taxon>Arthropoda</taxon>
        <taxon>Chelicerata</taxon>
        <taxon>Arachnida</taxon>
        <taxon>Araneae</taxon>
        <taxon>Araneomorphae</taxon>
        <taxon>Entelegynae</taxon>
        <taxon>Araneoidea</taxon>
        <taxon>Araneidae</taxon>
        <taxon>Caerostris</taxon>
    </lineage>
</organism>
<evidence type="ECO:0000256" key="7">
    <source>
        <dbReference type="ARBA" id="ARBA00023136"/>
    </source>
</evidence>
<dbReference type="GO" id="GO:0005789">
    <property type="term" value="C:endoplasmic reticulum membrane"/>
    <property type="evidence" value="ECO:0007669"/>
    <property type="project" value="UniProtKB-SubCell"/>
</dbReference>
<keyword evidence="5 8" id="KW-0256">Endoplasmic reticulum</keyword>
<dbReference type="EC" id="2.4.1.-" evidence="8"/>
<comment type="caution">
    <text evidence="8">Lacks conserved residue(s) required for the propagation of feature annotation.</text>
</comment>
<dbReference type="InterPro" id="IPR005599">
    <property type="entry name" value="GPI_mannosylTrfase"/>
</dbReference>
<evidence type="ECO:0000256" key="5">
    <source>
        <dbReference type="ARBA" id="ARBA00022824"/>
    </source>
</evidence>
<feature type="transmembrane region" description="Helical" evidence="8">
    <location>
        <begin position="12"/>
        <end position="35"/>
    </location>
</feature>
<dbReference type="PANTHER" id="PTHR22760">
    <property type="entry name" value="GLYCOSYLTRANSFERASE"/>
    <property type="match status" value="1"/>
</dbReference>
<dbReference type="Proteomes" id="UP001054945">
    <property type="component" value="Unassembled WGS sequence"/>
</dbReference>
<proteinExistence type="inferred from homology"/>
<evidence type="ECO:0000256" key="6">
    <source>
        <dbReference type="ARBA" id="ARBA00022989"/>
    </source>
</evidence>
<accession>A0AAV4Y313</accession>
<evidence type="ECO:0000256" key="8">
    <source>
        <dbReference type="RuleBase" id="RU363075"/>
    </source>
</evidence>
<evidence type="ECO:0000256" key="2">
    <source>
        <dbReference type="ARBA" id="ARBA00022676"/>
    </source>
</evidence>
<reference evidence="9 10" key="1">
    <citation type="submission" date="2021-06" db="EMBL/GenBank/DDBJ databases">
        <title>Caerostris extrusa draft genome.</title>
        <authorList>
            <person name="Kono N."/>
            <person name="Arakawa K."/>
        </authorList>
    </citation>
    <scope>NUCLEOTIDE SEQUENCE [LARGE SCALE GENOMIC DNA]</scope>
</reference>